<dbReference type="Proteomes" id="UP000887579">
    <property type="component" value="Unplaced"/>
</dbReference>
<evidence type="ECO:0000313" key="2">
    <source>
        <dbReference type="WBParaSite" id="ES5_v2.g29019.t1"/>
    </source>
</evidence>
<evidence type="ECO:0000313" key="1">
    <source>
        <dbReference type="Proteomes" id="UP000887579"/>
    </source>
</evidence>
<sequence length="92" mass="10744">MKDEELEEYKKMAEKFIAKADEEKEVESQRADEAEANIAELKIQISSLKMTTDLKNAEINRLQTAYNQLYHETNSAPNEAINDKVRRRAQRE</sequence>
<organism evidence="1 2">
    <name type="scientific">Panagrolaimus sp. ES5</name>
    <dbReference type="NCBI Taxonomy" id="591445"/>
    <lineage>
        <taxon>Eukaryota</taxon>
        <taxon>Metazoa</taxon>
        <taxon>Ecdysozoa</taxon>
        <taxon>Nematoda</taxon>
        <taxon>Chromadorea</taxon>
        <taxon>Rhabditida</taxon>
        <taxon>Tylenchina</taxon>
        <taxon>Panagrolaimomorpha</taxon>
        <taxon>Panagrolaimoidea</taxon>
        <taxon>Panagrolaimidae</taxon>
        <taxon>Panagrolaimus</taxon>
    </lineage>
</organism>
<proteinExistence type="predicted"/>
<protein>
    <submittedName>
        <fullName evidence="2">Uncharacterized protein</fullName>
    </submittedName>
</protein>
<name>A0AC34GHM0_9BILA</name>
<reference evidence="2" key="1">
    <citation type="submission" date="2022-11" db="UniProtKB">
        <authorList>
            <consortium name="WormBaseParasite"/>
        </authorList>
    </citation>
    <scope>IDENTIFICATION</scope>
</reference>
<dbReference type="WBParaSite" id="ES5_v2.g29019.t1">
    <property type="protein sequence ID" value="ES5_v2.g29019.t1"/>
    <property type="gene ID" value="ES5_v2.g29019"/>
</dbReference>
<accession>A0AC34GHM0</accession>